<accession>A0A3D8S8T5</accession>
<comment type="similarity">
    <text evidence="5">Belongs to the SAT4 family.</text>
</comment>
<keyword evidence="3 6" id="KW-1133">Transmembrane helix</keyword>
<keyword evidence="2 6" id="KW-0812">Transmembrane</keyword>
<feature type="transmembrane region" description="Helical" evidence="6">
    <location>
        <begin position="41"/>
        <end position="64"/>
    </location>
</feature>
<sequence>MVGWCCLLGWAISTGLALKFNGYSWADSSSDELNVPLQRCLFAAEVLFDVGLYFPKFSLLALYYVVINDCFRKTRIALRAITTFIALASLTVLILDFAICEPFSLQFSVIPGQCSAWTSWVTYDTNFILNMICDILVFGLPFSFLGKMKISKKARLGLIGTFTLGVVTILVGAMRYGLGAVYWDLPTTIVCSTAELCCALIVVSLPILRHIFGESVKDKGTRLINSSSQQQQMSSSGNSVPDNCLALDTSSWA</sequence>
<evidence type="ECO:0000259" key="8">
    <source>
        <dbReference type="Pfam" id="PF20684"/>
    </source>
</evidence>
<evidence type="ECO:0000313" key="10">
    <source>
        <dbReference type="Proteomes" id="UP000256645"/>
    </source>
</evidence>
<protein>
    <recommendedName>
        <fullName evidence="8">Rhodopsin domain-containing protein</fullName>
    </recommendedName>
</protein>
<dbReference type="Proteomes" id="UP000256645">
    <property type="component" value="Unassembled WGS sequence"/>
</dbReference>
<feature type="transmembrane region" description="Helical" evidence="6">
    <location>
        <begin position="185"/>
        <end position="208"/>
    </location>
</feature>
<evidence type="ECO:0000256" key="6">
    <source>
        <dbReference type="SAM" id="Phobius"/>
    </source>
</evidence>
<dbReference type="Pfam" id="PF20684">
    <property type="entry name" value="Fung_rhodopsin"/>
    <property type="match status" value="1"/>
</dbReference>
<feature type="transmembrane region" description="Helical" evidence="6">
    <location>
        <begin position="127"/>
        <end position="146"/>
    </location>
</feature>
<evidence type="ECO:0000256" key="1">
    <source>
        <dbReference type="ARBA" id="ARBA00004141"/>
    </source>
</evidence>
<evidence type="ECO:0000256" key="7">
    <source>
        <dbReference type="SAM" id="SignalP"/>
    </source>
</evidence>
<dbReference type="OrthoDB" id="444631at2759"/>
<feature type="signal peptide" evidence="7">
    <location>
        <begin position="1"/>
        <end position="17"/>
    </location>
</feature>
<dbReference type="STRING" id="1849047.A0A3D8S8T5"/>
<keyword evidence="10" id="KW-1185">Reference proteome</keyword>
<feature type="domain" description="Rhodopsin" evidence="8">
    <location>
        <begin position="5"/>
        <end position="212"/>
    </location>
</feature>
<dbReference type="GO" id="GO:0016020">
    <property type="term" value="C:membrane"/>
    <property type="evidence" value="ECO:0007669"/>
    <property type="project" value="UniProtKB-SubCell"/>
</dbReference>
<proteinExistence type="inferred from homology"/>
<feature type="chain" id="PRO_5017712509" description="Rhodopsin domain-containing protein" evidence="7">
    <location>
        <begin position="18"/>
        <end position="253"/>
    </location>
</feature>
<feature type="transmembrane region" description="Helical" evidence="6">
    <location>
        <begin position="76"/>
        <end position="99"/>
    </location>
</feature>
<evidence type="ECO:0000256" key="2">
    <source>
        <dbReference type="ARBA" id="ARBA00022692"/>
    </source>
</evidence>
<name>A0A3D8S8T5_9HELO</name>
<dbReference type="InterPro" id="IPR049326">
    <property type="entry name" value="Rhodopsin_dom_fungi"/>
</dbReference>
<gene>
    <name evidence="9" type="ORF">BP6252_03878</name>
</gene>
<organism evidence="9 10">
    <name type="scientific">Coleophoma cylindrospora</name>
    <dbReference type="NCBI Taxonomy" id="1849047"/>
    <lineage>
        <taxon>Eukaryota</taxon>
        <taxon>Fungi</taxon>
        <taxon>Dikarya</taxon>
        <taxon>Ascomycota</taxon>
        <taxon>Pezizomycotina</taxon>
        <taxon>Leotiomycetes</taxon>
        <taxon>Helotiales</taxon>
        <taxon>Dermateaceae</taxon>
        <taxon>Coleophoma</taxon>
    </lineage>
</organism>
<dbReference type="AlphaFoldDB" id="A0A3D8S8T5"/>
<dbReference type="InterPro" id="IPR052337">
    <property type="entry name" value="SAT4-like"/>
</dbReference>
<dbReference type="EMBL" id="PDLM01000003">
    <property type="protein sequence ID" value="RDW82766.1"/>
    <property type="molecule type" value="Genomic_DNA"/>
</dbReference>
<evidence type="ECO:0000256" key="5">
    <source>
        <dbReference type="ARBA" id="ARBA00038359"/>
    </source>
</evidence>
<evidence type="ECO:0000256" key="4">
    <source>
        <dbReference type="ARBA" id="ARBA00023136"/>
    </source>
</evidence>
<feature type="transmembrane region" description="Helical" evidence="6">
    <location>
        <begin position="158"/>
        <end position="179"/>
    </location>
</feature>
<evidence type="ECO:0000256" key="3">
    <source>
        <dbReference type="ARBA" id="ARBA00022989"/>
    </source>
</evidence>
<dbReference type="PANTHER" id="PTHR33048">
    <property type="entry name" value="PTH11-LIKE INTEGRAL MEMBRANE PROTEIN (AFU_ORTHOLOGUE AFUA_5G11245)"/>
    <property type="match status" value="1"/>
</dbReference>
<keyword evidence="7" id="KW-0732">Signal</keyword>
<comment type="subcellular location">
    <subcellularLocation>
        <location evidence="1">Membrane</location>
        <topology evidence="1">Multi-pass membrane protein</topology>
    </subcellularLocation>
</comment>
<evidence type="ECO:0000313" key="9">
    <source>
        <dbReference type="EMBL" id="RDW82766.1"/>
    </source>
</evidence>
<dbReference type="PANTHER" id="PTHR33048:SF92">
    <property type="entry name" value="INTEGRAL MEMBRANE PROTEIN"/>
    <property type="match status" value="1"/>
</dbReference>
<reference evidence="9 10" key="1">
    <citation type="journal article" date="2018" name="IMA Fungus">
        <title>IMA Genome-F 9: Draft genome sequence of Annulohypoxylon stygium, Aspergillus mulundensis, Berkeleyomyces basicola (syn. Thielaviopsis basicola), Ceratocystis smalleyi, two Cercospora beticola strains, Coleophoma cylindrospora, Fusarium fracticaudum, Phialophora cf. hyalina, and Morchella septimelata.</title>
        <authorList>
            <person name="Wingfield B.D."/>
            <person name="Bills G.F."/>
            <person name="Dong Y."/>
            <person name="Huang W."/>
            <person name="Nel W.J."/>
            <person name="Swalarsk-Parry B.S."/>
            <person name="Vaghefi N."/>
            <person name="Wilken P.M."/>
            <person name="An Z."/>
            <person name="de Beer Z.W."/>
            <person name="De Vos L."/>
            <person name="Chen L."/>
            <person name="Duong T.A."/>
            <person name="Gao Y."/>
            <person name="Hammerbacher A."/>
            <person name="Kikkert J.R."/>
            <person name="Li Y."/>
            <person name="Li H."/>
            <person name="Li K."/>
            <person name="Li Q."/>
            <person name="Liu X."/>
            <person name="Ma X."/>
            <person name="Naidoo K."/>
            <person name="Pethybridge S.J."/>
            <person name="Sun J."/>
            <person name="Steenkamp E.T."/>
            <person name="van der Nest M.A."/>
            <person name="van Wyk S."/>
            <person name="Wingfield M.J."/>
            <person name="Xiong C."/>
            <person name="Yue Q."/>
            <person name="Zhang X."/>
        </authorList>
    </citation>
    <scope>NUCLEOTIDE SEQUENCE [LARGE SCALE GENOMIC DNA]</scope>
    <source>
        <strain evidence="9 10">BP6252</strain>
    </source>
</reference>
<comment type="caution">
    <text evidence="9">The sequence shown here is derived from an EMBL/GenBank/DDBJ whole genome shotgun (WGS) entry which is preliminary data.</text>
</comment>
<keyword evidence="4 6" id="KW-0472">Membrane</keyword>